<accession>A0A8S0Z4L2</accession>
<feature type="domain" description="RRM" evidence="7">
    <location>
        <begin position="347"/>
        <end position="426"/>
    </location>
</feature>
<feature type="domain" description="RRM" evidence="7">
    <location>
        <begin position="29"/>
        <end position="106"/>
    </location>
</feature>
<feature type="compositionally biased region" description="Basic residues" evidence="6">
    <location>
        <begin position="729"/>
        <end position="749"/>
    </location>
</feature>
<evidence type="ECO:0000256" key="1">
    <source>
        <dbReference type="ARBA" id="ARBA00004123"/>
    </source>
</evidence>
<feature type="region of interest" description="Disordered" evidence="6">
    <location>
        <begin position="121"/>
        <end position="150"/>
    </location>
</feature>
<dbReference type="EMBL" id="CADEBD010000226">
    <property type="protein sequence ID" value="CAB3225346.1"/>
    <property type="molecule type" value="Genomic_DNA"/>
</dbReference>
<evidence type="ECO:0000259" key="7">
    <source>
        <dbReference type="PROSITE" id="PS50102"/>
    </source>
</evidence>
<dbReference type="Pfam" id="PF00076">
    <property type="entry name" value="RRM_1"/>
    <property type="match status" value="4"/>
</dbReference>
<dbReference type="SUPFAM" id="SSF54928">
    <property type="entry name" value="RNA-binding domain, RBD"/>
    <property type="match status" value="4"/>
</dbReference>
<dbReference type="InterPro" id="IPR012677">
    <property type="entry name" value="Nucleotide-bd_a/b_plait_sf"/>
</dbReference>
<evidence type="ECO:0000256" key="2">
    <source>
        <dbReference type="ARBA" id="ARBA00022737"/>
    </source>
</evidence>
<dbReference type="AlphaFoldDB" id="A0A8S0Z4L2"/>
<feature type="domain" description="RRM" evidence="7">
    <location>
        <begin position="491"/>
        <end position="577"/>
    </location>
</feature>
<feature type="compositionally biased region" description="Basic and acidic residues" evidence="6">
    <location>
        <begin position="129"/>
        <end position="150"/>
    </location>
</feature>
<dbReference type="PANTHER" id="PTHR48039">
    <property type="entry name" value="RNA-BINDING MOTIF PROTEIN 14B"/>
    <property type="match status" value="1"/>
</dbReference>
<dbReference type="InterPro" id="IPR000504">
    <property type="entry name" value="RRM_dom"/>
</dbReference>
<dbReference type="FunFam" id="3.30.70.330:FF:000182">
    <property type="entry name" value="RNA-binding motif protein 28"/>
    <property type="match status" value="1"/>
</dbReference>
<dbReference type="GO" id="GO:0003729">
    <property type="term" value="F:mRNA binding"/>
    <property type="evidence" value="ECO:0007669"/>
    <property type="project" value="TreeGrafter"/>
</dbReference>
<evidence type="ECO:0000256" key="5">
    <source>
        <dbReference type="PROSITE-ProRule" id="PRU00176"/>
    </source>
</evidence>
<feature type="compositionally biased region" description="Acidic residues" evidence="6">
    <location>
        <begin position="285"/>
        <end position="325"/>
    </location>
</feature>
<gene>
    <name evidence="8" type="ORF">APLA_LOCUS2174</name>
</gene>
<reference evidence="8 9" key="1">
    <citation type="submission" date="2020-04" db="EMBL/GenBank/DDBJ databases">
        <authorList>
            <person name="Wallbank WR R."/>
            <person name="Pardo Diaz C."/>
            <person name="Kozak K."/>
            <person name="Martin S."/>
            <person name="Jiggins C."/>
            <person name="Moest M."/>
            <person name="Warren A I."/>
            <person name="Byers J.R.P. K."/>
            <person name="Montejo-Kovacevich G."/>
            <person name="Yen C E."/>
        </authorList>
    </citation>
    <scope>NUCLEOTIDE SEQUENCE [LARGE SCALE GENOMIC DNA]</scope>
</reference>
<feature type="compositionally biased region" description="Basic residues" evidence="6">
    <location>
        <begin position="685"/>
        <end position="696"/>
    </location>
</feature>
<feature type="region of interest" description="Disordered" evidence="6">
    <location>
        <begin position="596"/>
        <end position="757"/>
    </location>
</feature>
<dbReference type="PANTHER" id="PTHR48039:SF5">
    <property type="entry name" value="RNA-BINDING PROTEIN 28"/>
    <property type="match status" value="1"/>
</dbReference>
<keyword evidence="3 5" id="KW-0694">RNA-binding</keyword>
<evidence type="ECO:0000256" key="4">
    <source>
        <dbReference type="ARBA" id="ARBA00023242"/>
    </source>
</evidence>
<protein>
    <recommendedName>
        <fullName evidence="7">RRM domain-containing protein</fullName>
    </recommendedName>
</protein>
<dbReference type="PROSITE" id="PS50102">
    <property type="entry name" value="RRM"/>
    <property type="match status" value="4"/>
</dbReference>
<dbReference type="InterPro" id="IPR035979">
    <property type="entry name" value="RBD_domain_sf"/>
</dbReference>
<comment type="caution">
    <text evidence="8">The sequence shown here is derived from an EMBL/GenBank/DDBJ whole genome shotgun (WGS) entry which is preliminary data.</text>
</comment>
<dbReference type="CDD" id="cd12416">
    <property type="entry name" value="RRM4_RBM28_like"/>
    <property type="match status" value="1"/>
</dbReference>
<dbReference type="CDD" id="cd12414">
    <property type="entry name" value="RRM2_RBM28_like"/>
    <property type="match status" value="2"/>
</dbReference>
<dbReference type="OrthoDB" id="6614738at2759"/>
<feature type="region of interest" description="Disordered" evidence="6">
    <location>
        <begin position="253"/>
        <end position="330"/>
    </location>
</feature>
<keyword evidence="2" id="KW-0677">Repeat</keyword>
<name>A0A8S0Z4L2_ARCPL</name>
<dbReference type="GO" id="GO:0005730">
    <property type="term" value="C:nucleolus"/>
    <property type="evidence" value="ECO:0007669"/>
    <property type="project" value="TreeGrafter"/>
</dbReference>
<dbReference type="Proteomes" id="UP000494256">
    <property type="component" value="Unassembled WGS sequence"/>
</dbReference>
<proteinExistence type="predicted"/>
<comment type="subcellular location">
    <subcellularLocation>
        <location evidence="1">Nucleus</location>
    </subcellularLocation>
</comment>
<dbReference type="Gene3D" id="3.30.70.330">
    <property type="match status" value="4"/>
</dbReference>
<evidence type="ECO:0000256" key="6">
    <source>
        <dbReference type="SAM" id="MobiDB-lite"/>
    </source>
</evidence>
<feature type="compositionally biased region" description="Basic and acidic residues" evidence="6">
    <location>
        <begin position="697"/>
        <end position="708"/>
    </location>
</feature>
<feature type="compositionally biased region" description="Basic and acidic residues" evidence="6">
    <location>
        <begin position="254"/>
        <end position="266"/>
    </location>
</feature>
<evidence type="ECO:0000313" key="9">
    <source>
        <dbReference type="Proteomes" id="UP000494256"/>
    </source>
</evidence>
<dbReference type="SMART" id="SM00360">
    <property type="entry name" value="RRM"/>
    <property type="match status" value="4"/>
</dbReference>
<evidence type="ECO:0000256" key="3">
    <source>
        <dbReference type="ARBA" id="ARBA00022884"/>
    </source>
</evidence>
<feature type="domain" description="RRM" evidence="7">
    <location>
        <begin position="160"/>
        <end position="237"/>
    </location>
</feature>
<organism evidence="8 9">
    <name type="scientific">Arctia plantaginis</name>
    <name type="common">Wood tiger moth</name>
    <name type="synonym">Phalaena plantaginis</name>
    <dbReference type="NCBI Taxonomy" id="874455"/>
    <lineage>
        <taxon>Eukaryota</taxon>
        <taxon>Metazoa</taxon>
        <taxon>Ecdysozoa</taxon>
        <taxon>Arthropoda</taxon>
        <taxon>Hexapoda</taxon>
        <taxon>Insecta</taxon>
        <taxon>Pterygota</taxon>
        <taxon>Neoptera</taxon>
        <taxon>Endopterygota</taxon>
        <taxon>Lepidoptera</taxon>
        <taxon>Glossata</taxon>
        <taxon>Ditrysia</taxon>
        <taxon>Noctuoidea</taxon>
        <taxon>Erebidae</taxon>
        <taxon>Arctiinae</taxon>
        <taxon>Arctia</taxon>
    </lineage>
</organism>
<evidence type="ECO:0000313" key="8">
    <source>
        <dbReference type="EMBL" id="CAB3225346.1"/>
    </source>
</evidence>
<dbReference type="FunFam" id="3.30.70.330:FF:000340">
    <property type="entry name" value="RNA-binding motif protein 28"/>
    <property type="match status" value="1"/>
</dbReference>
<sequence length="757" mass="86584">MGTMNDEFYSGVNDIKNNNINKDPPERNGRIIVRNISFKATKEALKEHFSKFGTVNEVNLLKKPDGRLVGCGFVHFEDVAIAEKAIKATNKRPFLDRPIYVAFAVPKKNYVQNIQNEDARRRFNSISSEDDHKSNVKNEKSDVTEKPKEEKNKIRINRNARLILRNVSFKATEETLKEHFEPYGDVLEVKLLKKPDGKLVGCAFVHFKNVPMAKKALLNTNMKPFLGRPISVDWAVAKNKYMQHQVNQQIELEENVKQESDSDNDQKPLNVSTDEVKSEVKSESDSDAESDKDDSDSDNDDESDQEQESEEDDQSDFNEDEEADVDEKVNIKEERQRIKLNDAEDGCTVFITNIPFSVDNDQLKEFAERTGPVKYALICVDRMTEHSKGSGFVKFASQEHADTFLSLPADQLKLDGQVLQIKPALKRENLQKGNKKEAKDNRNLYLVKEGVVVAGTKAAVGVSASDMSKRLTLERSKTQMLKNLNRFVSRYRLVVSNLPAHFDDSKLRRICVNAGDKRATVTECRVMRDLRTPPGRDGKHPSKGYGFVMFTRHEDALACLRKLNNNPDIFDKNNRPIVSFSIEDRTALNARKKRLEKSIANNPLAKKNENDENGTTDNNKKNRKRKSKIAPDESYAAAKRRKFGKNKFSQNQNMEGNNDIGGKFVKKPREDDFGEYTGLTAKQGAQHKMRSNHKLRAQADIHRQTVKMEKKKSKRSQRFKMAAKERVKQPKQKINKNPNQKRNKKFKPKSKYEMLRG</sequence>
<feature type="compositionally biased region" description="Polar residues" evidence="6">
    <location>
        <begin position="647"/>
        <end position="656"/>
    </location>
</feature>
<feature type="compositionally biased region" description="Basic residues" evidence="6">
    <location>
        <begin position="709"/>
        <end position="718"/>
    </location>
</feature>
<keyword evidence="4" id="KW-0539">Nucleus</keyword>
<feature type="compositionally biased region" description="Basic and acidic residues" evidence="6">
    <location>
        <begin position="274"/>
        <end position="284"/>
    </location>
</feature>
<dbReference type="InterPro" id="IPR051945">
    <property type="entry name" value="RRM_MRD1_RNA_proc_ribogen"/>
</dbReference>